<keyword evidence="2" id="KW-0472">Membrane</keyword>
<feature type="transmembrane region" description="Helical" evidence="2">
    <location>
        <begin position="116"/>
        <end position="135"/>
    </location>
</feature>
<feature type="chain" id="PRO_5035833778" evidence="3">
    <location>
        <begin position="19"/>
        <end position="214"/>
    </location>
</feature>
<organism evidence="4 5">
    <name type="scientific">Cloeon dipterum</name>
    <dbReference type="NCBI Taxonomy" id="197152"/>
    <lineage>
        <taxon>Eukaryota</taxon>
        <taxon>Metazoa</taxon>
        <taxon>Ecdysozoa</taxon>
        <taxon>Arthropoda</taxon>
        <taxon>Hexapoda</taxon>
        <taxon>Insecta</taxon>
        <taxon>Pterygota</taxon>
        <taxon>Palaeoptera</taxon>
        <taxon>Ephemeroptera</taxon>
        <taxon>Pisciforma</taxon>
        <taxon>Baetidae</taxon>
        <taxon>Cloeon</taxon>
    </lineage>
</organism>
<evidence type="ECO:0000313" key="5">
    <source>
        <dbReference type="Proteomes" id="UP000494165"/>
    </source>
</evidence>
<keyword evidence="3" id="KW-0732">Signal</keyword>
<dbReference type="EMBL" id="CADEPI010000253">
    <property type="protein sequence ID" value="CAB3381958.1"/>
    <property type="molecule type" value="Genomic_DNA"/>
</dbReference>
<reference evidence="4 5" key="1">
    <citation type="submission" date="2020-04" db="EMBL/GenBank/DDBJ databases">
        <authorList>
            <person name="Alioto T."/>
            <person name="Alioto T."/>
            <person name="Gomez Garrido J."/>
        </authorList>
    </citation>
    <scope>NUCLEOTIDE SEQUENCE [LARGE SCALE GENOMIC DNA]</scope>
</reference>
<keyword evidence="2" id="KW-1133">Transmembrane helix</keyword>
<gene>
    <name evidence="4" type="ORF">CLODIP_2_CD11147</name>
</gene>
<evidence type="ECO:0000256" key="1">
    <source>
        <dbReference type="SAM" id="MobiDB-lite"/>
    </source>
</evidence>
<name>A0A8S1DEG2_9INSE</name>
<sequence>MHALSVVLVLSFVTANLGLENCHLPENGCMYMRPEPLNGEQSTDCFCQSLNKTITLKSIRKGYVYYHFDLFNPTNAEPFCPPSIKDELEKGRLRILNHSMIAELHKAEQTYLPRGAIITFVAATYDAVLFSVLVAKYIKLRNKKQVAAPATSFATVKCELKRENSTMRKPAYVSINHHQPPSAPKQTPSAINNDEYEIPSKITLPVLPPPNKGF</sequence>
<evidence type="ECO:0000256" key="3">
    <source>
        <dbReference type="SAM" id="SignalP"/>
    </source>
</evidence>
<evidence type="ECO:0000313" key="4">
    <source>
        <dbReference type="EMBL" id="CAB3381958.1"/>
    </source>
</evidence>
<feature type="compositionally biased region" description="Polar residues" evidence="1">
    <location>
        <begin position="176"/>
        <end position="192"/>
    </location>
</feature>
<keyword evidence="2" id="KW-0812">Transmembrane</keyword>
<protein>
    <submittedName>
        <fullName evidence="4">Uncharacterized protein</fullName>
    </submittedName>
</protein>
<proteinExistence type="predicted"/>
<dbReference type="AlphaFoldDB" id="A0A8S1DEG2"/>
<feature type="region of interest" description="Disordered" evidence="1">
    <location>
        <begin position="175"/>
        <end position="194"/>
    </location>
</feature>
<feature type="signal peptide" evidence="3">
    <location>
        <begin position="1"/>
        <end position="18"/>
    </location>
</feature>
<keyword evidence="5" id="KW-1185">Reference proteome</keyword>
<comment type="caution">
    <text evidence="4">The sequence shown here is derived from an EMBL/GenBank/DDBJ whole genome shotgun (WGS) entry which is preliminary data.</text>
</comment>
<dbReference type="Proteomes" id="UP000494165">
    <property type="component" value="Unassembled WGS sequence"/>
</dbReference>
<evidence type="ECO:0000256" key="2">
    <source>
        <dbReference type="SAM" id="Phobius"/>
    </source>
</evidence>
<accession>A0A8S1DEG2</accession>